<evidence type="ECO:0000256" key="2">
    <source>
        <dbReference type="ARBA" id="ARBA00023125"/>
    </source>
</evidence>
<comment type="caution">
    <text evidence="5">The sequence shown here is derived from an EMBL/GenBank/DDBJ whole genome shotgun (WGS) entry which is preliminary data.</text>
</comment>
<evidence type="ECO:0000313" key="6">
    <source>
        <dbReference type="Proteomes" id="UP000612899"/>
    </source>
</evidence>
<evidence type="ECO:0000313" key="5">
    <source>
        <dbReference type="EMBL" id="GIH08886.1"/>
    </source>
</evidence>
<organism evidence="5 6">
    <name type="scientific">Rhizocola hellebori</name>
    <dbReference type="NCBI Taxonomy" id="1392758"/>
    <lineage>
        <taxon>Bacteria</taxon>
        <taxon>Bacillati</taxon>
        <taxon>Actinomycetota</taxon>
        <taxon>Actinomycetes</taxon>
        <taxon>Micromonosporales</taxon>
        <taxon>Micromonosporaceae</taxon>
        <taxon>Rhizocola</taxon>
    </lineage>
</organism>
<dbReference type="SMART" id="SM00342">
    <property type="entry name" value="HTH_ARAC"/>
    <property type="match status" value="1"/>
</dbReference>
<sequence length="267" mass="29876">MILDRWVCQHERHLFDGPGFVWGEFRCPPADGLWRTDNRIREHAVVAFAGSAVRITAGRFDTVATNESVWYSPGVRYRRTMVATRGDHCTFVALSPELAARLRIRPGVQARVCTDRAVMAAYRIRREIACGHPDELALEELALTTLAELSGADEALSGTSKEVEKIKEAIAADPGRQWSLAELAAIAHYSPWFLSRMFPRVTGMSLWAYRRQQRLRASLQEALRPEANLAAVAQRYGFSSHSHYSRVFREAFGCTPSAARDGSARAL</sequence>
<dbReference type="InterPro" id="IPR009057">
    <property type="entry name" value="Homeodomain-like_sf"/>
</dbReference>
<dbReference type="PROSITE" id="PS00041">
    <property type="entry name" value="HTH_ARAC_FAMILY_1"/>
    <property type="match status" value="1"/>
</dbReference>
<keyword evidence="1" id="KW-0805">Transcription regulation</keyword>
<keyword evidence="3" id="KW-0804">Transcription</keyword>
<evidence type="ECO:0000256" key="3">
    <source>
        <dbReference type="ARBA" id="ARBA00023163"/>
    </source>
</evidence>
<evidence type="ECO:0000259" key="4">
    <source>
        <dbReference type="PROSITE" id="PS01124"/>
    </source>
</evidence>
<dbReference type="PANTHER" id="PTHR46796">
    <property type="entry name" value="HTH-TYPE TRANSCRIPTIONAL ACTIVATOR RHAS-RELATED"/>
    <property type="match status" value="1"/>
</dbReference>
<dbReference type="InterPro" id="IPR020449">
    <property type="entry name" value="Tscrpt_reg_AraC-type_HTH"/>
</dbReference>
<dbReference type="InterPro" id="IPR018060">
    <property type="entry name" value="HTH_AraC"/>
</dbReference>
<accession>A0A8J3QGH8</accession>
<reference evidence="5" key="1">
    <citation type="submission" date="2021-01" db="EMBL/GenBank/DDBJ databases">
        <title>Whole genome shotgun sequence of Rhizocola hellebori NBRC 109834.</title>
        <authorList>
            <person name="Komaki H."/>
            <person name="Tamura T."/>
        </authorList>
    </citation>
    <scope>NUCLEOTIDE SEQUENCE</scope>
    <source>
        <strain evidence="5">NBRC 109834</strain>
    </source>
</reference>
<dbReference type="EMBL" id="BONY01000057">
    <property type="protein sequence ID" value="GIH08886.1"/>
    <property type="molecule type" value="Genomic_DNA"/>
</dbReference>
<dbReference type="Proteomes" id="UP000612899">
    <property type="component" value="Unassembled WGS sequence"/>
</dbReference>
<dbReference type="Pfam" id="PF12833">
    <property type="entry name" value="HTH_18"/>
    <property type="match status" value="1"/>
</dbReference>
<proteinExistence type="predicted"/>
<dbReference type="InterPro" id="IPR050204">
    <property type="entry name" value="AraC_XylS_family_regulators"/>
</dbReference>
<dbReference type="AlphaFoldDB" id="A0A8J3QGH8"/>
<keyword evidence="6" id="KW-1185">Reference proteome</keyword>
<dbReference type="PRINTS" id="PR00032">
    <property type="entry name" value="HTHARAC"/>
</dbReference>
<dbReference type="PROSITE" id="PS01124">
    <property type="entry name" value="HTH_ARAC_FAMILY_2"/>
    <property type="match status" value="1"/>
</dbReference>
<feature type="domain" description="HTH araC/xylS-type" evidence="4">
    <location>
        <begin position="164"/>
        <end position="262"/>
    </location>
</feature>
<dbReference type="GO" id="GO:0043565">
    <property type="term" value="F:sequence-specific DNA binding"/>
    <property type="evidence" value="ECO:0007669"/>
    <property type="project" value="InterPro"/>
</dbReference>
<name>A0A8J3QGH8_9ACTN</name>
<dbReference type="SUPFAM" id="SSF46689">
    <property type="entry name" value="Homeodomain-like"/>
    <property type="match status" value="2"/>
</dbReference>
<protein>
    <recommendedName>
        <fullName evidence="4">HTH araC/xylS-type domain-containing protein</fullName>
    </recommendedName>
</protein>
<dbReference type="InterPro" id="IPR018062">
    <property type="entry name" value="HTH_AraC-typ_CS"/>
</dbReference>
<evidence type="ECO:0000256" key="1">
    <source>
        <dbReference type="ARBA" id="ARBA00023015"/>
    </source>
</evidence>
<keyword evidence="2" id="KW-0238">DNA-binding</keyword>
<dbReference type="Gene3D" id="1.10.10.60">
    <property type="entry name" value="Homeodomain-like"/>
    <property type="match status" value="2"/>
</dbReference>
<gene>
    <name evidence="5" type="ORF">Rhe02_69530</name>
</gene>
<dbReference type="GO" id="GO:0003700">
    <property type="term" value="F:DNA-binding transcription factor activity"/>
    <property type="evidence" value="ECO:0007669"/>
    <property type="project" value="InterPro"/>
</dbReference>